<reference evidence="2" key="1">
    <citation type="submission" date="2019-05" db="EMBL/GenBank/DDBJ databases">
        <title>Isolation, diversity and antifungal activity of Actinobacteria from wheat.</title>
        <authorList>
            <person name="Yu B."/>
        </authorList>
    </citation>
    <scope>NUCLEOTIDE SEQUENCE [LARGE SCALE GENOMIC DNA]</scope>
    <source>
        <strain evidence="2">NEAU-HEGS1-5</strain>
    </source>
</reference>
<accession>A0A5R8YN77</accession>
<name>A0A5R8YN77_9ACTN</name>
<dbReference type="Gene3D" id="3.40.1580.10">
    <property type="entry name" value="SMI1/KNR4-like"/>
    <property type="match status" value="1"/>
</dbReference>
<protein>
    <submittedName>
        <fullName evidence="2">SMI1/KNR4 family protein</fullName>
    </submittedName>
</protein>
<gene>
    <name evidence="2" type="ORF">FED44_27185</name>
</gene>
<dbReference type="InterPro" id="IPR037883">
    <property type="entry name" value="Knr4/Smi1-like_sf"/>
</dbReference>
<evidence type="ECO:0000259" key="1">
    <source>
        <dbReference type="Pfam" id="PF09346"/>
    </source>
</evidence>
<proteinExistence type="predicted"/>
<dbReference type="EMBL" id="VANP01000012">
    <property type="protein sequence ID" value="TLP54833.1"/>
    <property type="molecule type" value="Genomic_DNA"/>
</dbReference>
<dbReference type="AlphaFoldDB" id="A0A5R8YN77"/>
<organism evidence="2 3">
    <name type="scientific">Microbispora triticiradicis</name>
    <dbReference type="NCBI Taxonomy" id="2200763"/>
    <lineage>
        <taxon>Bacteria</taxon>
        <taxon>Bacillati</taxon>
        <taxon>Actinomycetota</taxon>
        <taxon>Actinomycetes</taxon>
        <taxon>Streptosporangiales</taxon>
        <taxon>Streptosporangiaceae</taxon>
        <taxon>Microbispora</taxon>
    </lineage>
</organism>
<dbReference type="OrthoDB" id="3399677at2"/>
<dbReference type="Pfam" id="PF09346">
    <property type="entry name" value="SMI1_KNR4"/>
    <property type="match status" value="1"/>
</dbReference>
<dbReference type="SUPFAM" id="SSF160631">
    <property type="entry name" value="SMI1/KNR4-like"/>
    <property type="match status" value="1"/>
</dbReference>
<evidence type="ECO:0000313" key="2">
    <source>
        <dbReference type="EMBL" id="TLP54833.1"/>
    </source>
</evidence>
<dbReference type="InterPro" id="IPR018958">
    <property type="entry name" value="Knr4/Smi1-like_dom"/>
</dbReference>
<evidence type="ECO:0000313" key="3">
    <source>
        <dbReference type="Proteomes" id="UP000309033"/>
    </source>
</evidence>
<comment type="caution">
    <text evidence="2">The sequence shown here is derived from an EMBL/GenBank/DDBJ whole genome shotgun (WGS) entry which is preliminary data.</text>
</comment>
<keyword evidence="3" id="KW-1185">Reference proteome</keyword>
<sequence length="133" mass="15063">MGIPLADAVGLTEREISLIAEDQGVPRLPLVYGEFLREMGRGGGRFLAGTEAFYPGILGLKEDATRLLLENRMEGLISNESIVLAMHQGYQVYWMIDFRLDDPAVRMFQEGESGIFREWDSFTDFLRDEASRL</sequence>
<dbReference type="Proteomes" id="UP000309033">
    <property type="component" value="Unassembled WGS sequence"/>
</dbReference>
<feature type="domain" description="Knr4/Smi1-like" evidence="1">
    <location>
        <begin position="10"/>
        <end position="127"/>
    </location>
</feature>